<dbReference type="EMBL" id="FQXS01000015">
    <property type="protein sequence ID" value="SHH91821.1"/>
    <property type="molecule type" value="Genomic_DNA"/>
</dbReference>
<dbReference type="Proteomes" id="UP000184139">
    <property type="component" value="Unassembled WGS sequence"/>
</dbReference>
<organism evidence="8 9">
    <name type="scientific">Desulfofustis glycolicus DSM 9705</name>
    <dbReference type="NCBI Taxonomy" id="1121409"/>
    <lineage>
        <taxon>Bacteria</taxon>
        <taxon>Pseudomonadati</taxon>
        <taxon>Thermodesulfobacteriota</taxon>
        <taxon>Desulfobulbia</taxon>
        <taxon>Desulfobulbales</taxon>
        <taxon>Desulfocapsaceae</taxon>
        <taxon>Desulfofustis</taxon>
    </lineage>
</organism>
<comment type="subunit">
    <text evidence="4">Heterodimer of LeuC and LeuD.</text>
</comment>
<dbReference type="STRING" id="1121409.SAMN02745124_02576"/>
<dbReference type="GO" id="GO:0003861">
    <property type="term" value="F:3-isopropylmalate dehydratase activity"/>
    <property type="evidence" value="ECO:0007669"/>
    <property type="project" value="UniProtKB-EC"/>
</dbReference>
<dbReference type="CDD" id="cd01577">
    <property type="entry name" value="IPMI_Swivel"/>
    <property type="match status" value="1"/>
</dbReference>
<comment type="pathway">
    <text evidence="3">Amino-acid biosynthesis; L-leucine biosynthesis; L-leucine from 3-methyl-2-oxobutanoate: step 2/4.</text>
</comment>
<dbReference type="InterPro" id="IPR050075">
    <property type="entry name" value="LeuD"/>
</dbReference>
<evidence type="ECO:0000256" key="4">
    <source>
        <dbReference type="ARBA" id="ARBA00011271"/>
    </source>
</evidence>
<dbReference type="RefSeq" id="WP_073376631.1">
    <property type="nucleotide sequence ID" value="NZ_FQXS01000015.1"/>
</dbReference>
<dbReference type="Pfam" id="PF00694">
    <property type="entry name" value="Aconitase_C"/>
    <property type="match status" value="1"/>
</dbReference>
<name>A0A1M5WWF1_9BACT</name>
<comment type="function">
    <text evidence="2">Catalyzes the isomerization between 2-isopropylmalate and 3-isopropylmalate, via the formation of 2-isopropylmaleate.</text>
</comment>
<dbReference type="InterPro" id="IPR000573">
    <property type="entry name" value="AconitaseA/IPMdHydase_ssu_swvl"/>
</dbReference>
<reference evidence="8 9" key="1">
    <citation type="submission" date="2016-11" db="EMBL/GenBank/DDBJ databases">
        <authorList>
            <person name="Jaros S."/>
            <person name="Januszkiewicz K."/>
            <person name="Wedrychowicz H."/>
        </authorList>
    </citation>
    <scope>NUCLEOTIDE SEQUENCE [LARGE SCALE GENOMIC DNA]</scope>
    <source>
        <strain evidence="8 9">DSM 9705</strain>
    </source>
</reference>
<evidence type="ECO:0000259" key="7">
    <source>
        <dbReference type="Pfam" id="PF00694"/>
    </source>
</evidence>
<gene>
    <name evidence="8" type="ORF">SAMN02745124_02576</name>
</gene>
<accession>A0A1M5WWF1</accession>
<dbReference type="OrthoDB" id="9777465at2"/>
<dbReference type="InterPro" id="IPR033940">
    <property type="entry name" value="IPMI_Swivel"/>
</dbReference>
<evidence type="ECO:0000256" key="2">
    <source>
        <dbReference type="ARBA" id="ARBA00002695"/>
    </source>
</evidence>
<keyword evidence="6" id="KW-0456">Lyase</keyword>
<dbReference type="EC" id="4.2.1.33" evidence="5"/>
<dbReference type="InterPro" id="IPR015928">
    <property type="entry name" value="Aconitase/3IPM_dehydase_swvl"/>
</dbReference>
<comment type="catalytic activity">
    <reaction evidence="1">
        <text>(2R,3S)-3-isopropylmalate = (2S)-2-isopropylmalate</text>
        <dbReference type="Rhea" id="RHEA:32287"/>
        <dbReference type="ChEBI" id="CHEBI:1178"/>
        <dbReference type="ChEBI" id="CHEBI:35121"/>
        <dbReference type="EC" id="4.2.1.33"/>
    </reaction>
</comment>
<dbReference type="PANTHER" id="PTHR43345:SF2">
    <property type="entry name" value="3-ISOPROPYLMALATE DEHYDRATASE SMALL SUBUNIT 1"/>
    <property type="match status" value="1"/>
</dbReference>
<dbReference type="AlphaFoldDB" id="A0A1M5WWF1"/>
<dbReference type="SUPFAM" id="SSF52016">
    <property type="entry name" value="LeuD/IlvD-like"/>
    <property type="match status" value="1"/>
</dbReference>
<keyword evidence="9" id="KW-1185">Reference proteome</keyword>
<dbReference type="Gene3D" id="3.20.19.10">
    <property type="entry name" value="Aconitase, domain 4"/>
    <property type="match status" value="1"/>
</dbReference>
<sequence>MTRFGGPAFRLDRDNINTDEIIPARYLTESSKTALQPHLLEDLLIDGKKFDRNTPELQQATVLISRKNFGCGSSREHAVWVLEVNDISVVIAESFARIFRQNMFNCGILAIELDAAAIADIFALPAPLAVQVDLSRSVVEIGPNGQQGSGSDLRTFPFTLNEFDRELIAAGGWLAYADSRY</sequence>
<evidence type="ECO:0000256" key="1">
    <source>
        <dbReference type="ARBA" id="ARBA00000491"/>
    </source>
</evidence>
<dbReference type="PANTHER" id="PTHR43345">
    <property type="entry name" value="3-ISOPROPYLMALATE DEHYDRATASE SMALL SUBUNIT 2-RELATED-RELATED"/>
    <property type="match status" value="1"/>
</dbReference>
<protein>
    <recommendedName>
        <fullName evidence="5">3-isopropylmalate dehydratase</fullName>
        <ecNumber evidence="5">4.2.1.33</ecNumber>
    </recommendedName>
</protein>
<evidence type="ECO:0000313" key="9">
    <source>
        <dbReference type="Proteomes" id="UP000184139"/>
    </source>
</evidence>
<proteinExistence type="predicted"/>
<evidence type="ECO:0000256" key="5">
    <source>
        <dbReference type="ARBA" id="ARBA00011998"/>
    </source>
</evidence>
<feature type="domain" description="Aconitase A/isopropylmalate dehydratase small subunit swivel" evidence="7">
    <location>
        <begin position="10"/>
        <end position="115"/>
    </location>
</feature>
<evidence type="ECO:0000313" key="8">
    <source>
        <dbReference type="EMBL" id="SHH91821.1"/>
    </source>
</evidence>
<evidence type="ECO:0000256" key="6">
    <source>
        <dbReference type="ARBA" id="ARBA00023239"/>
    </source>
</evidence>
<evidence type="ECO:0000256" key="3">
    <source>
        <dbReference type="ARBA" id="ARBA00004729"/>
    </source>
</evidence>